<evidence type="ECO:0000313" key="1">
    <source>
        <dbReference type="EMBL" id="KAK5818951.1"/>
    </source>
</evidence>
<sequence length="69" mass="8105">MVRVLKTDLFDSGLVQKILVYVTEKYEATIASLENTKDLNQLRVVEFVSTLQVQEQMRLMSRKEAYKEH</sequence>
<evidence type="ECO:0000313" key="2">
    <source>
        <dbReference type="Proteomes" id="UP001358586"/>
    </source>
</evidence>
<accession>A0ABR0PCL7</accession>
<reference evidence="1 2" key="1">
    <citation type="submission" date="2023-03" db="EMBL/GenBank/DDBJ databases">
        <title>WGS of Gossypium arboreum.</title>
        <authorList>
            <person name="Yu D."/>
        </authorList>
    </citation>
    <scope>NUCLEOTIDE SEQUENCE [LARGE SCALE GENOMIC DNA]</scope>
    <source>
        <tissue evidence="1">Leaf</tissue>
    </source>
</reference>
<dbReference type="EMBL" id="JARKNE010000007">
    <property type="protein sequence ID" value="KAK5818951.1"/>
    <property type="molecule type" value="Genomic_DNA"/>
</dbReference>
<name>A0ABR0PCL7_GOSAR</name>
<comment type="caution">
    <text evidence="1">The sequence shown here is derived from an EMBL/GenBank/DDBJ whole genome shotgun (WGS) entry which is preliminary data.</text>
</comment>
<keyword evidence="2" id="KW-1185">Reference proteome</keyword>
<proteinExistence type="predicted"/>
<gene>
    <name evidence="1" type="ORF">PVK06_023903</name>
</gene>
<organism evidence="1 2">
    <name type="scientific">Gossypium arboreum</name>
    <name type="common">Tree cotton</name>
    <name type="synonym">Gossypium nanking</name>
    <dbReference type="NCBI Taxonomy" id="29729"/>
    <lineage>
        <taxon>Eukaryota</taxon>
        <taxon>Viridiplantae</taxon>
        <taxon>Streptophyta</taxon>
        <taxon>Embryophyta</taxon>
        <taxon>Tracheophyta</taxon>
        <taxon>Spermatophyta</taxon>
        <taxon>Magnoliopsida</taxon>
        <taxon>eudicotyledons</taxon>
        <taxon>Gunneridae</taxon>
        <taxon>Pentapetalae</taxon>
        <taxon>rosids</taxon>
        <taxon>malvids</taxon>
        <taxon>Malvales</taxon>
        <taxon>Malvaceae</taxon>
        <taxon>Malvoideae</taxon>
        <taxon>Gossypium</taxon>
    </lineage>
</organism>
<protein>
    <submittedName>
        <fullName evidence="1">Uncharacterized protein</fullName>
    </submittedName>
</protein>
<dbReference type="Proteomes" id="UP001358586">
    <property type="component" value="Chromosome 7"/>
</dbReference>